<reference evidence="17 18" key="1">
    <citation type="submission" date="2024-04" db="EMBL/GenBank/DDBJ databases">
        <title>The reference genome of an endangered Asteraceae, Deinandra increscens subsp. villosa, native to the Central Coast of California.</title>
        <authorList>
            <person name="Guilliams M."/>
            <person name="Hasenstab-Lehman K."/>
            <person name="Meyer R."/>
            <person name="Mcevoy S."/>
        </authorList>
    </citation>
    <scope>NUCLEOTIDE SEQUENCE [LARGE SCALE GENOMIC DNA]</scope>
    <source>
        <tissue evidence="17">Leaf</tissue>
    </source>
</reference>
<evidence type="ECO:0000256" key="1">
    <source>
        <dbReference type="ARBA" id="ARBA00004141"/>
    </source>
</evidence>
<dbReference type="PANTHER" id="PTHR45743">
    <property type="entry name" value="POTASSIUM CHANNEL AKT1"/>
    <property type="match status" value="1"/>
</dbReference>
<dbReference type="CDD" id="cd09272">
    <property type="entry name" value="RNase_HI_RT_Ty1"/>
    <property type="match status" value="1"/>
</dbReference>
<dbReference type="Pfam" id="PF07727">
    <property type="entry name" value="RVT_2"/>
    <property type="match status" value="1"/>
</dbReference>
<dbReference type="InterPro" id="IPR014710">
    <property type="entry name" value="RmlC-like_jellyroll"/>
</dbReference>
<dbReference type="InterPro" id="IPR005821">
    <property type="entry name" value="Ion_trans_dom"/>
</dbReference>
<organism evidence="17 18">
    <name type="scientific">Deinandra increscens subsp. villosa</name>
    <dbReference type="NCBI Taxonomy" id="3103831"/>
    <lineage>
        <taxon>Eukaryota</taxon>
        <taxon>Viridiplantae</taxon>
        <taxon>Streptophyta</taxon>
        <taxon>Embryophyta</taxon>
        <taxon>Tracheophyta</taxon>
        <taxon>Spermatophyta</taxon>
        <taxon>Magnoliopsida</taxon>
        <taxon>eudicotyledons</taxon>
        <taxon>Gunneridae</taxon>
        <taxon>Pentapetalae</taxon>
        <taxon>asterids</taxon>
        <taxon>campanulids</taxon>
        <taxon>Asterales</taxon>
        <taxon>Asteraceae</taxon>
        <taxon>Asteroideae</taxon>
        <taxon>Heliantheae alliance</taxon>
        <taxon>Madieae</taxon>
        <taxon>Madiinae</taxon>
        <taxon>Deinandra</taxon>
    </lineage>
</organism>
<comment type="similarity">
    <text evidence="2 13">Belongs to the potassium channel family. Plant (TC 1.A.1.4) subfamily.</text>
</comment>
<dbReference type="Proteomes" id="UP001408789">
    <property type="component" value="Unassembled WGS sequence"/>
</dbReference>
<dbReference type="Pfam" id="PF11834">
    <property type="entry name" value="KHA"/>
    <property type="match status" value="1"/>
</dbReference>
<dbReference type="Pfam" id="PF00027">
    <property type="entry name" value="cNMP_binding"/>
    <property type="match status" value="1"/>
</dbReference>
<evidence type="ECO:0000256" key="13">
    <source>
        <dbReference type="RuleBase" id="RU369015"/>
    </source>
</evidence>
<accession>A0AAP0GLD5</accession>
<dbReference type="Pfam" id="PF14223">
    <property type="entry name" value="Retrotran_gag_2"/>
    <property type="match status" value="1"/>
</dbReference>
<feature type="transmembrane region" description="Helical" evidence="13">
    <location>
        <begin position="277"/>
        <end position="295"/>
    </location>
</feature>
<evidence type="ECO:0000313" key="18">
    <source>
        <dbReference type="Proteomes" id="UP001408789"/>
    </source>
</evidence>
<feature type="transmembrane region" description="Helical" evidence="13">
    <location>
        <begin position="196"/>
        <end position="221"/>
    </location>
</feature>
<dbReference type="PROSITE" id="PS51490">
    <property type="entry name" value="KHA"/>
    <property type="match status" value="1"/>
</dbReference>
<evidence type="ECO:0000256" key="3">
    <source>
        <dbReference type="ARBA" id="ARBA00022448"/>
    </source>
</evidence>
<evidence type="ECO:0000313" key="17">
    <source>
        <dbReference type="EMBL" id="KAK9052752.1"/>
    </source>
</evidence>
<protein>
    <recommendedName>
        <fullName evidence="13">Potassium channel</fullName>
    </recommendedName>
</protein>
<dbReference type="InterPro" id="IPR000595">
    <property type="entry name" value="cNMP-bd_dom"/>
</dbReference>
<evidence type="ECO:0000256" key="12">
    <source>
        <dbReference type="ARBA" id="ARBA00023303"/>
    </source>
</evidence>
<feature type="compositionally biased region" description="Polar residues" evidence="14">
    <location>
        <begin position="905"/>
        <end position="917"/>
    </location>
</feature>
<evidence type="ECO:0000259" key="16">
    <source>
        <dbReference type="PROSITE" id="PS51490"/>
    </source>
</evidence>
<dbReference type="SMART" id="SM00100">
    <property type="entry name" value="cNMP"/>
    <property type="match status" value="1"/>
</dbReference>
<keyword evidence="11 13" id="KW-0472">Membrane</keyword>
<evidence type="ECO:0000256" key="7">
    <source>
        <dbReference type="ARBA" id="ARBA00022882"/>
    </source>
</evidence>
<keyword evidence="3 13" id="KW-0813">Transport</keyword>
<dbReference type="InterPro" id="IPR045319">
    <property type="entry name" value="KAT/AKT"/>
</dbReference>
<comment type="function">
    <text evidence="13">Potassium channel.</text>
</comment>
<feature type="transmembrane region" description="Helical" evidence="13">
    <location>
        <begin position="91"/>
        <end position="115"/>
    </location>
</feature>
<evidence type="ECO:0000256" key="4">
    <source>
        <dbReference type="ARBA" id="ARBA00022538"/>
    </source>
</evidence>
<feature type="compositionally biased region" description="Pro residues" evidence="14">
    <location>
        <begin position="844"/>
        <end position="858"/>
    </location>
</feature>
<dbReference type="PRINTS" id="PR01463">
    <property type="entry name" value="EAGCHANLFMLY"/>
</dbReference>
<dbReference type="InterPro" id="IPR021789">
    <property type="entry name" value="KHA_dom"/>
</dbReference>
<dbReference type="InterPro" id="IPR043502">
    <property type="entry name" value="DNA/RNA_pol_sf"/>
</dbReference>
<evidence type="ECO:0000256" key="2">
    <source>
        <dbReference type="ARBA" id="ARBA00007929"/>
    </source>
</evidence>
<evidence type="ECO:0000256" key="11">
    <source>
        <dbReference type="ARBA" id="ARBA00023136"/>
    </source>
</evidence>
<dbReference type="Gene3D" id="2.60.120.10">
    <property type="entry name" value="Jelly Rolls"/>
    <property type="match status" value="1"/>
</dbReference>
<dbReference type="SUPFAM" id="SSF56672">
    <property type="entry name" value="DNA/RNA polymerases"/>
    <property type="match status" value="1"/>
</dbReference>
<keyword evidence="6 13" id="KW-0631">Potassium channel</keyword>
<comment type="subcellular location">
    <subcellularLocation>
        <location evidence="1 13">Membrane</location>
        <topology evidence="1 13">Multi-pass membrane protein</topology>
    </subcellularLocation>
</comment>
<keyword evidence="9 13" id="KW-1133">Transmembrane helix</keyword>
<dbReference type="CDD" id="cd00038">
    <property type="entry name" value="CAP_ED"/>
    <property type="match status" value="1"/>
</dbReference>
<evidence type="ECO:0000259" key="15">
    <source>
        <dbReference type="PROSITE" id="PS50042"/>
    </source>
</evidence>
<dbReference type="Pfam" id="PF00520">
    <property type="entry name" value="Ion_trans"/>
    <property type="match status" value="1"/>
</dbReference>
<dbReference type="InterPro" id="IPR003938">
    <property type="entry name" value="K_chnl_volt-dep_EAG/ELK/ERG"/>
</dbReference>
<evidence type="ECO:0000256" key="6">
    <source>
        <dbReference type="ARBA" id="ARBA00022826"/>
    </source>
</evidence>
<evidence type="ECO:0000256" key="9">
    <source>
        <dbReference type="ARBA" id="ARBA00022989"/>
    </source>
</evidence>
<feature type="compositionally biased region" description="Basic residues" evidence="14">
    <location>
        <begin position="863"/>
        <end position="873"/>
    </location>
</feature>
<gene>
    <name evidence="17" type="ORF">SSX86_029382</name>
</gene>
<keyword evidence="12 13" id="KW-0407">Ion channel</keyword>
<dbReference type="PROSITE" id="PS50042">
    <property type="entry name" value="CNMP_BINDING_3"/>
    <property type="match status" value="1"/>
</dbReference>
<feature type="compositionally biased region" description="Pro residues" evidence="14">
    <location>
        <begin position="824"/>
        <end position="836"/>
    </location>
</feature>
<name>A0AAP0GLD5_9ASTR</name>
<feature type="compositionally biased region" description="Polar residues" evidence="14">
    <location>
        <begin position="874"/>
        <end position="884"/>
    </location>
</feature>
<keyword evidence="4 13" id="KW-0633">Potassium transport</keyword>
<comment type="domain">
    <text evidence="13">The KHA domain (rich in hydrophobic and acidic residues) present in the C-terminal part is likely to be important for tetramerization.</text>
</comment>
<comment type="subunit">
    <text evidence="13">The potassium channel is composed of a homo- or heterotetrameric complex of pore-forming subunits.</text>
</comment>
<dbReference type="FunFam" id="2.60.120.10:FF:000074">
    <property type="entry name" value="Potassium channel KAT2"/>
    <property type="match status" value="1"/>
</dbReference>
<feature type="transmembrane region" description="Helical" evidence="13">
    <location>
        <begin position="61"/>
        <end position="79"/>
    </location>
</feature>
<evidence type="ECO:0000256" key="10">
    <source>
        <dbReference type="ARBA" id="ARBA00023065"/>
    </source>
</evidence>
<dbReference type="SUPFAM" id="SSF51206">
    <property type="entry name" value="cAMP-binding domain-like"/>
    <property type="match status" value="1"/>
</dbReference>
<comment type="caution">
    <text evidence="13">Lacks conserved residue(s) required for the propagation of feature annotation.</text>
</comment>
<dbReference type="InterPro" id="IPR013103">
    <property type="entry name" value="RVT_2"/>
</dbReference>
<feature type="domain" description="KHA" evidence="16">
    <location>
        <begin position="1474"/>
        <end position="1541"/>
    </location>
</feature>
<comment type="domain">
    <text evidence="13">The segment S4 is probably the voltage-sensor and is characterized by a series of positively charged amino acids. The pore-forming region H5 is enclosed by the transmembrane segments S5 and S6 in the Shaker-type (1P/6TM) and contains the GYGD signature motif which seems to be involved in potassium selectivity.</text>
</comment>
<evidence type="ECO:0000256" key="8">
    <source>
        <dbReference type="ARBA" id="ARBA00022958"/>
    </source>
</evidence>
<feature type="region of interest" description="Disordered" evidence="14">
    <location>
        <begin position="819"/>
        <end position="917"/>
    </location>
</feature>
<keyword evidence="18" id="KW-1185">Reference proteome</keyword>
<dbReference type="GO" id="GO:0005249">
    <property type="term" value="F:voltage-gated potassium channel activity"/>
    <property type="evidence" value="ECO:0007669"/>
    <property type="project" value="UniProtKB-UniRule"/>
</dbReference>
<feature type="transmembrane region" description="Helical" evidence="13">
    <location>
        <begin position="246"/>
        <end position="265"/>
    </location>
</feature>
<dbReference type="FunFam" id="1.10.287.70:FF:000123">
    <property type="entry name" value="Potassium channel KAT3"/>
    <property type="match status" value="1"/>
</dbReference>
<dbReference type="EMBL" id="JBCNJP010000027">
    <property type="protein sequence ID" value="KAK9052752.1"/>
    <property type="molecule type" value="Genomic_DNA"/>
</dbReference>
<keyword evidence="7 13" id="KW-0851">Voltage-gated channel</keyword>
<dbReference type="SUPFAM" id="SSF81324">
    <property type="entry name" value="Voltage-gated potassium channels"/>
    <property type="match status" value="1"/>
</dbReference>
<keyword evidence="5 13" id="KW-0812">Transmembrane</keyword>
<proteinExistence type="inferred from homology"/>
<comment type="caution">
    <text evidence="17">The sequence shown here is derived from an EMBL/GenBank/DDBJ whole genome shotgun (WGS) entry which is preliminary data.</text>
</comment>
<keyword evidence="10 13" id="KW-0406">Ion transport</keyword>
<keyword evidence="8 13" id="KW-0630">Potassium</keyword>
<evidence type="ECO:0000256" key="5">
    <source>
        <dbReference type="ARBA" id="ARBA00022692"/>
    </source>
</evidence>
<dbReference type="InterPro" id="IPR018490">
    <property type="entry name" value="cNMP-bd_dom_sf"/>
</dbReference>
<feature type="domain" description="Cyclic nucleotide-binding" evidence="15">
    <location>
        <begin position="379"/>
        <end position="498"/>
    </location>
</feature>
<dbReference type="GO" id="GO:0034702">
    <property type="term" value="C:monoatomic ion channel complex"/>
    <property type="evidence" value="ECO:0007669"/>
    <property type="project" value="UniProtKB-KW"/>
</dbReference>
<dbReference type="Gene3D" id="1.10.287.70">
    <property type="match status" value="1"/>
</dbReference>
<dbReference type="PANTHER" id="PTHR45743:SF50">
    <property type="entry name" value="POTASSIUM CHANNEL"/>
    <property type="match status" value="1"/>
</dbReference>
<evidence type="ECO:0000256" key="14">
    <source>
        <dbReference type="SAM" id="MobiDB-lite"/>
    </source>
</evidence>
<sequence>MLSETRSPMPLLYRRHSSGDVLKNLASVSSSLLPAFGTVVGDDSPLLNKYVIAPYDRRYRWWQTFLVLLVIYSAWSSPFELAFKKAATGSLIFVDLVVDFFFTIDIILTFFVAYLDKSTYLLVDDHKKIATRYVTRMMFPMDVASTLPFQIIYRIFTGKLHHGQIFGFLNLLRLWRLRRVSELFSRLEKDTRFSYFWTRYIKLICVTLFAVHSAGCIYYWIATHHRHMDDMWIGSIIEDFENRSVWLGYTYSLYWSIVTLTTVGYGDLHAVNTGEKVFSIFYMLFNIGLTSYIIGNMTNLIVHSAVRTFVMRDSINEILRYASKNRLPEGLKQQMLAHMQLKFKTAELQQEEVVGDLPKAIRSSIAQHLFRRSVEKTYLFKGISEDLSSQLVTDLKAEYFPPKVEVILQNEIPTDFYIIVSGSMEVLTHRNGMEHLLTSLGAKDMFGEIGVLFNIPQPFTVRSKKLCQVVRISHHHFKELVQPLNHDGKTIMSNFVQYLRGLKEEVLDEISFLTDHLCDLNIELPAVFFFGTTAAVRRHSRPPTLFRQAQNCRPSLLSIIFMAALVAFDQKEKTTHNSHKFGFTLTSTNYGYWKAMISPFLVTNGLFAYVDGSLPCPQKTITTTAAPTEGRPNPEPVVSPNPQHSIWVANDAHIRMLILSTISESAFQHVQGTTSQDLWLSLERAYAPHTASREYTLKTQLLRIEMKPDESSAAYLTRAQEYATALANIGEPMKEKDLVMLVISGLREEYNGLKSTALSRQLVFNELHALLADHEYMLKKNTPTLPPAQAFHAAVPQTPHHPHQTPLYISRHVRFNEQCFPFNQPSPPPSNPPPSDPYTSSYPHPIPPIFDPPPPPQTPLRTFQRHTFGRHRPNPNSNQPTTPAGPSRQRPPNLRQHPKQHVPYNASSFHTSTTDTVTEPSSFTIANADPKWRHAMEEEYSALLRNGTWSLVPRVQGANVVDCRWLYKLKRDATGAISRYKARLLAKGYRQQPGIDYQETFSPVVKATTIRLVLSIAVTQKWNLRQLDIQNAFLHGNLKETVYLQQPPGFVDPKRPDHVCLLHKSLYGLKQAPRAWFHQLSSALTRLGFHGSKTDPSLFIYNSGGTILYMLVYVDDIILTGNNPKAIDQVVQQLSLQFPVQDMGRLSYFLGVEVVHQGSDIILSQQKYINEILDRAGLADAKPVTTPITPSANLSREDSSPFDNPVKYRQVVGALQYVTLSRPDIAYAVNKVCQFMHSPTENHWSTVKRILRYLRGTTDLGLRIQHNSASVLHAYADSANTNVSAFSDADWAGDPDDRRSTGGYAIYLGSNLVSWSARKQKTVSRSSTEAEYKALADTVAEITWLRSLLHELRVKVSTAPALWCDNLGATYLTVNPVFHARTKHVEVDYHFVREQVARGNLRVHFISTDDQIADVFTKPLTSQRFTTLRSKLKLLGLSRPNYDRHKTRNHNKNKLLLQFAETTINATSRSLPLRVIIHGHRPHEERSDTTGKVVRLPDSVAELLELAERKLGKRGSVILMEDGSQVEDLDALRDDDHVFIF</sequence>